<dbReference type="GO" id="GO:0016787">
    <property type="term" value="F:hydrolase activity"/>
    <property type="evidence" value="ECO:0007669"/>
    <property type="project" value="UniProtKB-KW"/>
</dbReference>
<dbReference type="InterPro" id="IPR028994">
    <property type="entry name" value="Integrin_alpha_N"/>
</dbReference>
<feature type="signal peptide" evidence="5">
    <location>
        <begin position="1"/>
        <end position="19"/>
    </location>
</feature>
<keyword evidence="7" id="KW-1185">Reference proteome</keyword>
<dbReference type="SUPFAM" id="SSF69318">
    <property type="entry name" value="Integrin alpha N-terminal domain"/>
    <property type="match status" value="1"/>
</dbReference>
<evidence type="ECO:0000313" key="7">
    <source>
        <dbReference type="Proteomes" id="UP000054804"/>
    </source>
</evidence>
<sequence>MAAALSGGLLTATATPATAAPRTPTAPTALTALTASTAPAPNPALPASDADFNGDGRADIAASAAFTYVGGKKHAGAVVVTYGKTGGTGRSVAYTQNSPGVPGSAEKGDIFGNETAYGDFDGDGYDDLVASAGGEDVGSDKDGGMATVLWGSPSGLKGGTVLKDPRPAQHDGFSEILQAGDFNGDGKDDLALATGTTAVVDVFRSGFTRSGRTGGHSTVKAPVHSEGQNGVRQLHSGDADGDGKEDLIVNGYERDTPQGYNANFWLPGSASGPRASRAQKLPAGVITDLGDTDKDGYEDVVIGNAWDSGIPGSARGGAVHILHGAATGPAYGEWEKFTQNTSGVPGSGEKGDSFGHEFDLGDIDGDGNLDLAVGAPGETIDGVADSGAVTVLYGAADGSGITTRGAKLFTQNTPGVPDSDEKYDFLGTDIHIDDLNGDGRGDVIVGAHGENGGNGAVYPLLARTDGTLRGTSGVYLSTAGLSASGTPRLGANFAD</sequence>
<dbReference type="PROSITE" id="PS51470">
    <property type="entry name" value="FG_GAP"/>
    <property type="match status" value="2"/>
</dbReference>
<evidence type="ECO:0000256" key="1">
    <source>
        <dbReference type="ARBA" id="ARBA00022729"/>
    </source>
</evidence>
<organism evidence="6 7">
    <name type="scientific">Streptomyces silvensis</name>
    <dbReference type="NCBI Taxonomy" id="1765722"/>
    <lineage>
        <taxon>Bacteria</taxon>
        <taxon>Bacillati</taxon>
        <taxon>Actinomycetota</taxon>
        <taxon>Actinomycetes</taxon>
        <taxon>Kitasatosporales</taxon>
        <taxon>Streptomycetaceae</taxon>
        <taxon>Streptomyces</taxon>
    </lineage>
</organism>
<keyword evidence="1 5" id="KW-0732">Signal</keyword>
<dbReference type="Proteomes" id="UP000054804">
    <property type="component" value="Unassembled WGS sequence"/>
</dbReference>
<comment type="caution">
    <text evidence="6">The sequence shown here is derived from an EMBL/GenBank/DDBJ whole genome shotgun (WGS) entry which is preliminary data.</text>
</comment>
<dbReference type="AlphaFoldDB" id="A0A0W7WS41"/>
<evidence type="ECO:0000256" key="3">
    <source>
        <dbReference type="ARBA" id="ARBA00022801"/>
    </source>
</evidence>
<dbReference type="InterPro" id="IPR013519">
    <property type="entry name" value="Int_alpha_beta-p"/>
</dbReference>
<proteinExistence type="predicted"/>
<dbReference type="PANTHER" id="PTHR23221">
    <property type="entry name" value="GLYCOSYLPHOSPHATIDYLINOSITOL PHOSPHOLIPASE D"/>
    <property type="match status" value="1"/>
</dbReference>
<keyword evidence="4" id="KW-0325">Glycoprotein</keyword>
<dbReference type="STRING" id="1765722.AT728_33600"/>
<accession>A0A0W7WS41</accession>
<feature type="chain" id="PRO_5006936621" description="Integrin-like protein" evidence="5">
    <location>
        <begin position="20"/>
        <end position="495"/>
    </location>
</feature>
<keyword evidence="2" id="KW-0677">Repeat</keyword>
<dbReference type="SMART" id="SM00191">
    <property type="entry name" value="Int_alpha"/>
    <property type="match status" value="4"/>
</dbReference>
<dbReference type="InterPro" id="IPR013517">
    <property type="entry name" value="FG-GAP"/>
</dbReference>
<evidence type="ECO:0008006" key="8">
    <source>
        <dbReference type="Google" id="ProtNLM"/>
    </source>
</evidence>
<name>A0A0W7WS41_9ACTN</name>
<dbReference type="Pfam" id="PF13517">
    <property type="entry name" value="FG-GAP_3"/>
    <property type="match status" value="1"/>
</dbReference>
<gene>
    <name evidence="6" type="ORF">AT728_33600</name>
</gene>
<reference evidence="6 7" key="1">
    <citation type="submission" date="2015-12" db="EMBL/GenBank/DDBJ databases">
        <title>Draft genome sequence of Streptomyces silvensis ATCC 53525, a producer of novel hormone antagonists.</title>
        <authorList>
            <person name="Johnston C.W."/>
            <person name="Li Y."/>
            <person name="Magarvey N.A."/>
        </authorList>
    </citation>
    <scope>NUCLEOTIDE SEQUENCE [LARGE SCALE GENOMIC DNA]</scope>
    <source>
        <strain evidence="6 7">ATCC 53525</strain>
    </source>
</reference>
<evidence type="ECO:0000313" key="6">
    <source>
        <dbReference type="EMBL" id="KUF13422.1"/>
    </source>
</evidence>
<evidence type="ECO:0000256" key="5">
    <source>
        <dbReference type="SAM" id="SignalP"/>
    </source>
</evidence>
<dbReference type="PANTHER" id="PTHR23221:SF7">
    <property type="entry name" value="PHOSPHATIDYLINOSITOL-GLYCAN-SPECIFIC PHOSPHOLIPASE D"/>
    <property type="match status" value="1"/>
</dbReference>
<evidence type="ECO:0000256" key="4">
    <source>
        <dbReference type="ARBA" id="ARBA00023180"/>
    </source>
</evidence>
<dbReference type="Pfam" id="PF01839">
    <property type="entry name" value="FG-GAP"/>
    <property type="match status" value="4"/>
</dbReference>
<dbReference type="Gene3D" id="2.130.10.130">
    <property type="entry name" value="Integrin alpha, N-terminal"/>
    <property type="match status" value="3"/>
</dbReference>
<protein>
    <recommendedName>
        <fullName evidence="8">Integrin-like protein</fullName>
    </recommendedName>
</protein>
<dbReference type="EMBL" id="LOCL01000078">
    <property type="protein sequence ID" value="KUF13422.1"/>
    <property type="molecule type" value="Genomic_DNA"/>
</dbReference>
<keyword evidence="3" id="KW-0378">Hydrolase</keyword>
<evidence type="ECO:0000256" key="2">
    <source>
        <dbReference type="ARBA" id="ARBA00022737"/>
    </source>
</evidence>